<keyword evidence="2" id="KW-0004">4Fe-4S</keyword>
<evidence type="ECO:0000256" key="5">
    <source>
        <dbReference type="ARBA" id="ARBA00023004"/>
    </source>
</evidence>
<keyword evidence="6" id="KW-0411">Iron-sulfur</keyword>
<dbReference type="PROSITE" id="PS00198">
    <property type="entry name" value="4FE4S_FER_1"/>
    <property type="match status" value="1"/>
</dbReference>
<dbReference type="Gene3D" id="3.30.70.20">
    <property type="match status" value="2"/>
</dbReference>
<name>A0A7G6E4F3_THEFR</name>
<evidence type="ECO:0000256" key="4">
    <source>
        <dbReference type="ARBA" id="ARBA00022982"/>
    </source>
</evidence>
<evidence type="ECO:0000313" key="9">
    <source>
        <dbReference type="Proteomes" id="UP000515847"/>
    </source>
</evidence>
<dbReference type="KEGG" id="tfr:BR63_11920"/>
<keyword evidence="1" id="KW-0813">Transport</keyword>
<dbReference type="EMBL" id="CP045798">
    <property type="protein sequence ID" value="QNB46957.1"/>
    <property type="molecule type" value="Genomic_DNA"/>
</dbReference>
<reference evidence="8 9" key="1">
    <citation type="journal article" date="2019" name="Front. Microbiol.">
        <title>Thermoanaerosceptrum fracticalcis gen. nov. sp. nov., a Novel Fumarate-Fermenting Microorganism From a Deep Fractured Carbonate Aquifer of the US Great Basin.</title>
        <authorList>
            <person name="Hamilton-Brehm S.D."/>
            <person name="Stewart L.E."/>
            <person name="Zavarin M."/>
            <person name="Caldwell M."/>
            <person name="Lawson P.A."/>
            <person name="Onstott T.C."/>
            <person name="Grzymski J."/>
            <person name="Neveux I."/>
            <person name="Lollar B.S."/>
            <person name="Russell C.E."/>
            <person name="Moser D.P."/>
        </authorList>
    </citation>
    <scope>NUCLEOTIDE SEQUENCE [LARGE SCALE GENOMIC DNA]</scope>
    <source>
        <strain evidence="8 9">DRI-13</strain>
    </source>
</reference>
<keyword evidence="3" id="KW-0479">Metal-binding</keyword>
<organism evidence="8 9">
    <name type="scientific">Thermanaerosceptrum fracticalcis</name>
    <dbReference type="NCBI Taxonomy" id="1712410"/>
    <lineage>
        <taxon>Bacteria</taxon>
        <taxon>Bacillati</taxon>
        <taxon>Bacillota</taxon>
        <taxon>Clostridia</taxon>
        <taxon>Eubacteriales</taxon>
        <taxon>Peptococcaceae</taxon>
        <taxon>Thermanaerosceptrum</taxon>
    </lineage>
</organism>
<feature type="domain" description="4Fe-4S ferredoxin-type" evidence="7">
    <location>
        <begin position="63"/>
        <end position="95"/>
    </location>
</feature>
<evidence type="ECO:0000256" key="2">
    <source>
        <dbReference type="ARBA" id="ARBA00022485"/>
    </source>
</evidence>
<dbReference type="CDD" id="cd10550">
    <property type="entry name" value="DMSOR_beta_like"/>
    <property type="match status" value="1"/>
</dbReference>
<dbReference type="Pfam" id="PF13247">
    <property type="entry name" value="Fer4_11"/>
    <property type="match status" value="1"/>
</dbReference>
<keyword evidence="9" id="KW-1185">Reference proteome</keyword>
<sequence>MIQSMYYPWFVEDRERGDQMSRKVLIAEARKCVGCRICEQWCSLSHFGTVNPAKARLKITRLEDRGVNVPTICTQCNKPACIEACPHGALEKNQATGAIKLHKEKCTLCRKCVYACPQGAVFIHPTDEYVLICDLCQGRPKCVENCPEGALQYVPVEVSDRAFRCRIVEEVVKGDECRG</sequence>
<keyword evidence="4" id="KW-0249">Electron transport</keyword>
<evidence type="ECO:0000256" key="6">
    <source>
        <dbReference type="ARBA" id="ARBA00023014"/>
    </source>
</evidence>
<dbReference type="InterPro" id="IPR017896">
    <property type="entry name" value="4Fe4S_Fe-S-bd"/>
</dbReference>
<evidence type="ECO:0000259" key="7">
    <source>
        <dbReference type="PROSITE" id="PS51379"/>
    </source>
</evidence>
<feature type="domain" description="4Fe-4S ferredoxin-type" evidence="7">
    <location>
        <begin position="127"/>
        <end position="156"/>
    </location>
</feature>
<dbReference type="PROSITE" id="PS51379">
    <property type="entry name" value="4FE4S_FER_2"/>
    <property type="match status" value="4"/>
</dbReference>
<keyword evidence="5" id="KW-0408">Iron</keyword>
<evidence type="ECO:0000256" key="3">
    <source>
        <dbReference type="ARBA" id="ARBA00022723"/>
    </source>
</evidence>
<feature type="domain" description="4Fe-4S ferredoxin-type" evidence="7">
    <location>
        <begin position="22"/>
        <end position="53"/>
    </location>
</feature>
<accession>A0A7G6E4F3</accession>
<evidence type="ECO:0000313" key="8">
    <source>
        <dbReference type="EMBL" id="QNB46957.1"/>
    </source>
</evidence>
<dbReference type="InterPro" id="IPR050294">
    <property type="entry name" value="RnfB_subfamily"/>
</dbReference>
<dbReference type="GO" id="GO:0046872">
    <property type="term" value="F:metal ion binding"/>
    <property type="evidence" value="ECO:0007669"/>
    <property type="project" value="UniProtKB-KW"/>
</dbReference>
<dbReference type="InterPro" id="IPR017900">
    <property type="entry name" value="4Fe4S_Fe_S_CS"/>
</dbReference>
<dbReference type="Proteomes" id="UP000515847">
    <property type="component" value="Chromosome"/>
</dbReference>
<feature type="domain" description="4Fe-4S ferredoxin-type" evidence="7">
    <location>
        <begin position="97"/>
        <end position="126"/>
    </location>
</feature>
<proteinExistence type="predicted"/>
<dbReference type="PANTHER" id="PTHR42859">
    <property type="entry name" value="OXIDOREDUCTASE"/>
    <property type="match status" value="1"/>
</dbReference>
<gene>
    <name evidence="8" type="ORF">BR63_11920</name>
</gene>
<dbReference type="GO" id="GO:0051539">
    <property type="term" value="F:4 iron, 4 sulfur cluster binding"/>
    <property type="evidence" value="ECO:0007669"/>
    <property type="project" value="UniProtKB-KW"/>
</dbReference>
<evidence type="ECO:0000256" key="1">
    <source>
        <dbReference type="ARBA" id="ARBA00022448"/>
    </source>
</evidence>
<dbReference type="SUPFAM" id="SSF54862">
    <property type="entry name" value="4Fe-4S ferredoxins"/>
    <property type="match status" value="1"/>
</dbReference>
<dbReference type="PANTHER" id="PTHR42859:SF10">
    <property type="entry name" value="DIMETHYLSULFOXIDE REDUCTASE CHAIN B"/>
    <property type="match status" value="1"/>
</dbReference>
<dbReference type="AlphaFoldDB" id="A0A7G6E4F3"/>
<protein>
    <submittedName>
        <fullName evidence="8">4Fe-4S dicluster domain-containing protein</fullName>
    </submittedName>
</protein>